<dbReference type="PROSITE" id="PS51900">
    <property type="entry name" value="CB"/>
    <property type="match status" value="1"/>
</dbReference>
<reference evidence="8 9" key="1">
    <citation type="submission" date="2018-03" db="EMBL/GenBank/DDBJ databases">
        <title>Cereibacter changlensis.</title>
        <authorList>
            <person name="Meyer T.E."/>
            <person name="Miller S."/>
            <person name="Lodha T."/>
            <person name="Gandham S."/>
            <person name="Chintalapati S."/>
            <person name="Chintalapati V.R."/>
        </authorList>
    </citation>
    <scope>NUCLEOTIDE SEQUENCE [LARGE SCALE GENOMIC DNA]</scope>
    <source>
        <strain evidence="8 9">JA139</strain>
    </source>
</reference>
<dbReference type="Pfam" id="PF20172">
    <property type="entry name" value="DUF6538"/>
    <property type="match status" value="1"/>
</dbReference>
<dbReference type="CDD" id="cd01184">
    <property type="entry name" value="INT_C_like_1"/>
    <property type="match status" value="1"/>
</dbReference>
<evidence type="ECO:0000256" key="5">
    <source>
        <dbReference type="PROSITE-ProRule" id="PRU01248"/>
    </source>
</evidence>
<dbReference type="InterPro" id="IPR011010">
    <property type="entry name" value="DNA_brk_join_enz"/>
</dbReference>
<dbReference type="Pfam" id="PF00589">
    <property type="entry name" value="Phage_integrase"/>
    <property type="match status" value="1"/>
</dbReference>
<dbReference type="AlphaFoldDB" id="A0A2T4JRD6"/>
<dbReference type="OrthoDB" id="7222937at2"/>
<dbReference type="Proteomes" id="UP000241010">
    <property type="component" value="Unassembled WGS sequence"/>
</dbReference>
<organism evidence="8 9">
    <name type="scientific">Cereibacter changlensis JA139</name>
    <dbReference type="NCBI Taxonomy" id="1188249"/>
    <lineage>
        <taxon>Bacteria</taxon>
        <taxon>Pseudomonadati</taxon>
        <taxon>Pseudomonadota</taxon>
        <taxon>Alphaproteobacteria</taxon>
        <taxon>Rhodobacterales</taxon>
        <taxon>Paracoccaceae</taxon>
        <taxon>Cereibacter</taxon>
    </lineage>
</organism>
<protein>
    <submittedName>
        <fullName evidence="8">Integrase</fullName>
    </submittedName>
</protein>
<name>A0A2T4JRD6_9RHOB</name>
<dbReference type="PANTHER" id="PTHR30349">
    <property type="entry name" value="PHAGE INTEGRASE-RELATED"/>
    <property type="match status" value="1"/>
</dbReference>
<dbReference type="InterPro" id="IPR010998">
    <property type="entry name" value="Integrase_recombinase_N"/>
</dbReference>
<dbReference type="InterPro" id="IPR044068">
    <property type="entry name" value="CB"/>
</dbReference>
<sequence length="605" mass="68090">MARFSHLLRRGAAYYARLRVPLDLVEVIGRKELVKSLGTKDEGEAKRQLWPQITSWLAEFDDLRARRTLVAADREIAVWDHYNATMERDEAERERLPQEAEIAAAEADVIRRADQGEVDLAEPLAILDATLELQVKQQAPALASEARTAKLTDLRKHLVKGETDLVAHEVNDYLARNRLLVDQGTPDWVSLARHMMRAEIEALQRTLERDRGDYTGVPRDPLVKPPSSAPRAEQEVAAEGESIAEAVEAFRKENPRNVSKSRIDEACRDIGIFMETTGHTFPVSKITKKHVREWKALLIKYPVRATEVAAFKGMTIRQIVEANEDAKRPVLSDRTVNRYLSSLSSFCSWAEANGYIASNPCSGMALSKERGSKTLPFSSEQMNTLFASPLFAGCVNDTEWRNISRPGKVLIRDHRFWVPLIMLFSGARPGEIAQLSTSDVRQEHGRWIMHVTTEGEAHEEGKQVKTAGSMRVIPVHPQLVKLGFLDYHAQRIEAGDKRLFPGAKRNERGQMMADYSREFGKYLVRLGLKTGRGLSLYSFRHGATDALRRAGYLDNQFGFILGHAEATMTGRYGIMPQGMLEQRVDLINAIAYPGLKIDHLSKDIT</sequence>
<dbReference type="InterPro" id="IPR050090">
    <property type="entry name" value="Tyrosine_recombinase_XerCD"/>
</dbReference>
<feature type="region of interest" description="Disordered" evidence="6">
    <location>
        <begin position="211"/>
        <end position="232"/>
    </location>
</feature>
<dbReference type="RefSeq" id="WP_107665123.1">
    <property type="nucleotide sequence ID" value="NZ_PZKG01000104.1"/>
</dbReference>
<comment type="caution">
    <text evidence="8">The sequence shown here is derived from an EMBL/GenBank/DDBJ whole genome shotgun (WGS) entry which is preliminary data.</text>
</comment>
<dbReference type="GO" id="GO:0003677">
    <property type="term" value="F:DNA binding"/>
    <property type="evidence" value="ECO:0007669"/>
    <property type="project" value="UniProtKB-UniRule"/>
</dbReference>
<gene>
    <name evidence="8" type="ORF">C5F48_17350</name>
</gene>
<accession>A0A2T4JRD6</accession>
<comment type="similarity">
    <text evidence="1">Belongs to the 'phage' integrase family.</text>
</comment>
<dbReference type="Gene3D" id="1.10.443.10">
    <property type="entry name" value="Intergrase catalytic core"/>
    <property type="match status" value="1"/>
</dbReference>
<dbReference type="GO" id="GO:0006310">
    <property type="term" value="P:DNA recombination"/>
    <property type="evidence" value="ECO:0007669"/>
    <property type="project" value="UniProtKB-KW"/>
</dbReference>
<evidence type="ECO:0000313" key="9">
    <source>
        <dbReference type="Proteomes" id="UP000241010"/>
    </source>
</evidence>
<keyword evidence="3 5" id="KW-0238">DNA-binding</keyword>
<proteinExistence type="inferred from homology"/>
<dbReference type="PANTHER" id="PTHR30349:SF41">
    <property type="entry name" value="INTEGRASE_RECOMBINASE PROTEIN MJ0367-RELATED"/>
    <property type="match status" value="1"/>
</dbReference>
<keyword evidence="4" id="KW-0233">DNA recombination</keyword>
<keyword evidence="2" id="KW-0229">DNA integration</keyword>
<dbReference type="SUPFAM" id="SSF56349">
    <property type="entry name" value="DNA breaking-rejoining enzymes"/>
    <property type="match status" value="1"/>
</dbReference>
<dbReference type="InterPro" id="IPR002104">
    <property type="entry name" value="Integrase_catalytic"/>
</dbReference>
<dbReference type="GO" id="GO:0015074">
    <property type="term" value="P:DNA integration"/>
    <property type="evidence" value="ECO:0007669"/>
    <property type="project" value="UniProtKB-KW"/>
</dbReference>
<dbReference type="EMBL" id="PZKG01000104">
    <property type="protein sequence ID" value="PTE20459.1"/>
    <property type="molecule type" value="Genomic_DNA"/>
</dbReference>
<dbReference type="InterPro" id="IPR046668">
    <property type="entry name" value="DUF6538"/>
</dbReference>
<evidence type="ECO:0000256" key="2">
    <source>
        <dbReference type="ARBA" id="ARBA00022908"/>
    </source>
</evidence>
<evidence type="ECO:0000256" key="1">
    <source>
        <dbReference type="ARBA" id="ARBA00008857"/>
    </source>
</evidence>
<evidence type="ECO:0000256" key="6">
    <source>
        <dbReference type="SAM" id="MobiDB-lite"/>
    </source>
</evidence>
<dbReference type="InterPro" id="IPR013762">
    <property type="entry name" value="Integrase-like_cat_sf"/>
</dbReference>
<dbReference type="Gene3D" id="1.10.150.130">
    <property type="match status" value="1"/>
</dbReference>
<evidence type="ECO:0000259" key="7">
    <source>
        <dbReference type="PROSITE" id="PS51900"/>
    </source>
</evidence>
<evidence type="ECO:0000256" key="4">
    <source>
        <dbReference type="ARBA" id="ARBA00023172"/>
    </source>
</evidence>
<evidence type="ECO:0000313" key="8">
    <source>
        <dbReference type="EMBL" id="PTE20459.1"/>
    </source>
</evidence>
<keyword evidence="9" id="KW-1185">Reference proteome</keyword>
<feature type="domain" description="Core-binding (CB)" evidence="7">
    <location>
        <begin position="241"/>
        <end position="351"/>
    </location>
</feature>
<evidence type="ECO:0000256" key="3">
    <source>
        <dbReference type="ARBA" id="ARBA00023125"/>
    </source>
</evidence>